<feature type="transmembrane region" description="Helical" evidence="6">
    <location>
        <begin position="310"/>
        <end position="329"/>
    </location>
</feature>
<keyword evidence="2 6" id="KW-0812">Transmembrane</keyword>
<accession>A0AAD6Y2Q0</accession>
<dbReference type="InterPro" id="IPR011701">
    <property type="entry name" value="MFS"/>
</dbReference>
<dbReference type="PRINTS" id="PR01035">
    <property type="entry name" value="TCRTETA"/>
</dbReference>
<name>A0AAD6Y2Q0_9AGAR</name>
<keyword evidence="3 6" id="KW-1133">Transmembrane helix</keyword>
<comment type="caution">
    <text evidence="8">The sequence shown here is derived from an EMBL/GenBank/DDBJ whole genome shotgun (WGS) entry which is preliminary data.</text>
</comment>
<dbReference type="InterPro" id="IPR001958">
    <property type="entry name" value="Tet-R_TetA/multi-R_MdtG-like"/>
</dbReference>
<feature type="transmembrane region" description="Helical" evidence="6">
    <location>
        <begin position="503"/>
        <end position="521"/>
    </location>
</feature>
<feature type="transmembrane region" description="Helical" evidence="6">
    <location>
        <begin position="54"/>
        <end position="79"/>
    </location>
</feature>
<sequence>MSDDPMTPRRRTGHTPAGSLSPLKAEKGEGSIQIQEKPLPSPPIEDHLPHGARLALLILALGLSVFLVALDNTIIATAIPKITDEFASLGDTTAATQLSFGKLYTFLPIKWVFVSAIGFFELGSVLCGAAPTSTILILGRGIAGVGNAGIFSGALIIMANTIPLSKRPMYTGILAGMAGIASVAGPLLGGVLADKLSWRWCFYINLPLGVVTLAIIIFRFQMPPTARAPSMPFRQRLSFLDPWGTLVFLPAVIAFILALQLGGSKYAWSSGPIIALLVVSGVLAATFILIQLRTPPDKSTIPPRILRQRTIWSSALYAFCMGAAFNIAIRGVSAVKSGILILPMIGAYVLGCILAGGLVSITGFPAPAMILSGALAVVGAGLLSTLRSSSSQTAPLPFEILTGLGVGIGMQQPILAAQAALELKDVAVGTAVIMFSQTLGGALFVSVGQVMFTSVLVAQLVKMVPGVDPAVILSTGADSIKTVVGPAELKGVLFAYNQGLTRAFIVALVVAGVATVAACMVEWRSVKNKNVDHTSLA</sequence>
<reference evidence="8" key="1">
    <citation type="submission" date="2023-03" db="EMBL/GenBank/DDBJ databases">
        <title>Massive genome expansion in bonnet fungi (Mycena s.s.) driven by repeated elements and novel gene families across ecological guilds.</title>
        <authorList>
            <consortium name="Lawrence Berkeley National Laboratory"/>
            <person name="Harder C.B."/>
            <person name="Miyauchi S."/>
            <person name="Viragh M."/>
            <person name="Kuo A."/>
            <person name="Thoen E."/>
            <person name="Andreopoulos B."/>
            <person name="Lu D."/>
            <person name="Skrede I."/>
            <person name="Drula E."/>
            <person name="Henrissat B."/>
            <person name="Morin E."/>
            <person name="Kohler A."/>
            <person name="Barry K."/>
            <person name="LaButti K."/>
            <person name="Morin E."/>
            <person name="Salamov A."/>
            <person name="Lipzen A."/>
            <person name="Mereny Z."/>
            <person name="Hegedus B."/>
            <person name="Baldrian P."/>
            <person name="Stursova M."/>
            <person name="Weitz H."/>
            <person name="Taylor A."/>
            <person name="Grigoriev I.V."/>
            <person name="Nagy L.G."/>
            <person name="Martin F."/>
            <person name="Kauserud H."/>
        </authorList>
    </citation>
    <scope>NUCLEOTIDE SEQUENCE</scope>
    <source>
        <strain evidence="8">9144</strain>
    </source>
</reference>
<evidence type="ECO:0000256" key="2">
    <source>
        <dbReference type="ARBA" id="ARBA00022692"/>
    </source>
</evidence>
<comment type="subcellular location">
    <subcellularLocation>
        <location evidence="1">Membrane</location>
        <topology evidence="1">Multi-pass membrane protein</topology>
    </subcellularLocation>
</comment>
<feature type="transmembrane region" description="Helical" evidence="6">
    <location>
        <begin position="111"/>
        <end position="130"/>
    </location>
</feature>
<feature type="transmembrane region" description="Helical" evidence="6">
    <location>
        <begin position="242"/>
        <end position="261"/>
    </location>
</feature>
<dbReference type="Pfam" id="PF07690">
    <property type="entry name" value="MFS_1"/>
    <property type="match status" value="1"/>
</dbReference>
<feature type="domain" description="Major facilitator superfamily (MFS) profile" evidence="7">
    <location>
        <begin position="1"/>
        <end position="526"/>
    </location>
</feature>
<keyword evidence="4 6" id="KW-0472">Membrane</keyword>
<protein>
    <submittedName>
        <fullName evidence="8">DHA14-like major facilitator</fullName>
    </submittedName>
</protein>
<evidence type="ECO:0000256" key="4">
    <source>
        <dbReference type="ARBA" id="ARBA00023136"/>
    </source>
</evidence>
<dbReference type="InterPro" id="IPR036259">
    <property type="entry name" value="MFS_trans_sf"/>
</dbReference>
<feature type="region of interest" description="Disordered" evidence="5">
    <location>
        <begin position="1"/>
        <end position="43"/>
    </location>
</feature>
<evidence type="ECO:0000256" key="6">
    <source>
        <dbReference type="SAM" id="Phobius"/>
    </source>
</evidence>
<evidence type="ECO:0000259" key="7">
    <source>
        <dbReference type="PROSITE" id="PS50850"/>
    </source>
</evidence>
<dbReference type="EMBL" id="JARJCW010000073">
    <property type="protein sequence ID" value="KAJ7198296.1"/>
    <property type="molecule type" value="Genomic_DNA"/>
</dbReference>
<keyword evidence="9" id="KW-1185">Reference proteome</keyword>
<feature type="transmembrane region" description="Helical" evidence="6">
    <location>
        <begin position="200"/>
        <end position="222"/>
    </location>
</feature>
<dbReference type="PANTHER" id="PTHR23501:SF201">
    <property type="entry name" value="MFS AFLATOXIN EFFLUX PUMP"/>
    <property type="match status" value="1"/>
</dbReference>
<feature type="transmembrane region" description="Helical" evidence="6">
    <location>
        <begin position="341"/>
        <end position="362"/>
    </location>
</feature>
<feature type="transmembrane region" description="Helical" evidence="6">
    <location>
        <begin position="169"/>
        <end position="193"/>
    </location>
</feature>
<feature type="transmembrane region" description="Helical" evidence="6">
    <location>
        <begin position="368"/>
        <end position="386"/>
    </location>
</feature>
<dbReference type="GO" id="GO:0005886">
    <property type="term" value="C:plasma membrane"/>
    <property type="evidence" value="ECO:0007669"/>
    <property type="project" value="TreeGrafter"/>
</dbReference>
<evidence type="ECO:0000256" key="5">
    <source>
        <dbReference type="SAM" id="MobiDB-lite"/>
    </source>
</evidence>
<gene>
    <name evidence="8" type="ORF">GGX14DRAFT_470127</name>
</gene>
<organism evidence="8 9">
    <name type="scientific">Mycena pura</name>
    <dbReference type="NCBI Taxonomy" id="153505"/>
    <lineage>
        <taxon>Eukaryota</taxon>
        <taxon>Fungi</taxon>
        <taxon>Dikarya</taxon>
        <taxon>Basidiomycota</taxon>
        <taxon>Agaricomycotina</taxon>
        <taxon>Agaricomycetes</taxon>
        <taxon>Agaricomycetidae</taxon>
        <taxon>Agaricales</taxon>
        <taxon>Marasmiineae</taxon>
        <taxon>Mycenaceae</taxon>
        <taxon>Mycena</taxon>
    </lineage>
</organism>
<evidence type="ECO:0000256" key="1">
    <source>
        <dbReference type="ARBA" id="ARBA00004141"/>
    </source>
</evidence>
<feature type="transmembrane region" description="Helical" evidence="6">
    <location>
        <begin position="142"/>
        <end position="163"/>
    </location>
</feature>
<evidence type="ECO:0000313" key="9">
    <source>
        <dbReference type="Proteomes" id="UP001219525"/>
    </source>
</evidence>
<feature type="transmembrane region" description="Helical" evidence="6">
    <location>
        <begin position="442"/>
        <end position="461"/>
    </location>
</feature>
<dbReference type="PROSITE" id="PS50850">
    <property type="entry name" value="MFS"/>
    <property type="match status" value="1"/>
</dbReference>
<dbReference type="Proteomes" id="UP001219525">
    <property type="component" value="Unassembled WGS sequence"/>
</dbReference>
<evidence type="ECO:0000313" key="8">
    <source>
        <dbReference type="EMBL" id="KAJ7198296.1"/>
    </source>
</evidence>
<dbReference type="InterPro" id="IPR020846">
    <property type="entry name" value="MFS_dom"/>
</dbReference>
<feature type="transmembrane region" description="Helical" evidence="6">
    <location>
        <begin position="273"/>
        <end position="290"/>
    </location>
</feature>
<dbReference type="PANTHER" id="PTHR23501">
    <property type="entry name" value="MAJOR FACILITATOR SUPERFAMILY"/>
    <property type="match status" value="1"/>
</dbReference>
<evidence type="ECO:0000256" key="3">
    <source>
        <dbReference type="ARBA" id="ARBA00022989"/>
    </source>
</evidence>
<dbReference type="SUPFAM" id="SSF103473">
    <property type="entry name" value="MFS general substrate transporter"/>
    <property type="match status" value="1"/>
</dbReference>
<dbReference type="Gene3D" id="1.20.1250.20">
    <property type="entry name" value="MFS general substrate transporter like domains"/>
    <property type="match status" value="1"/>
</dbReference>
<dbReference type="GO" id="GO:0022857">
    <property type="term" value="F:transmembrane transporter activity"/>
    <property type="evidence" value="ECO:0007669"/>
    <property type="project" value="InterPro"/>
</dbReference>
<dbReference type="CDD" id="cd17502">
    <property type="entry name" value="MFS_Azr1_MDR_like"/>
    <property type="match status" value="1"/>
</dbReference>
<proteinExistence type="predicted"/>
<dbReference type="AlphaFoldDB" id="A0AAD6Y2Q0"/>